<keyword evidence="3" id="KW-1185">Reference proteome</keyword>
<evidence type="ECO:0000256" key="1">
    <source>
        <dbReference type="SAM" id="MobiDB-lite"/>
    </source>
</evidence>
<dbReference type="Proteomes" id="UP000011518">
    <property type="component" value="Unassembled WGS sequence"/>
</dbReference>
<organism evidence="2 3">
    <name type="scientific">Tupaia chinensis</name>
    <name type="common">Chinese tree shrew</name>
    <name type="synonym">Tupaia belangeri chinensis</name>
    <dbReference type="NCBI Taxonomy" id="246437"/>
    <lineage>
        <taxon>Eukaryota</taxon>
        <taxon>Metazoa</taxon>
        <taxon>Chordata</taxon>
        <taxon>Craniata</taxon>
        <taxon>Vertebrata</taxon>
        <taxon>Euteleostomi</taxon>
        <taxon>Mammalia</taxon>
        <taxon>Eutheria</taxon>
        <taxon>Euarchontoglires</taxon>
        <taxon>Scandentia</taxon>
        <taxon>Tupaiidae</taxon>
        <taxon>Tupaia</taxon>
    </lineage>
</organism>
<proteinExistence type="predicted"/>
<evidence type="ECO:0000313" key="2">
    <source>
        <dbReference type="EMBL" id="ELW72258.1"/>
    </source>
</evidence>
<accession>L9LBH2</accession>
<name>L9LBH2_TUPCH</name>
<evidence type="ECO:0000313" key="3">
    <source>
        <dbReference type="Proteomes" id="UP000011518"/>
    </source>
</evidence>
<dbReference type="EMBL" id="KB320434">
    <property type="protein sequence ID" value="ELW72258.1"/>
    <property type="molecule type" value="Genomic_DNA"/>
</dbReference>
<dbReference type="AlphaFoldDB" id="L9LBH2"/>
<reference evidence="3" key="2">
    <citation type="journal article" date="2013" name="Nat. Commun.">
        <title>Genome of the Chinese tree shrew.</title>
        <authorList>
            <person name="Fan Y."/>
            <person name="Huang Z.Y."/>
            <person name="Cao C.C."/>
            <person name="Chen C.S."/>
            <person name="Chen Y.X."/>
            <person name="Fan D.D."/>
            <person name="He J."/>
            <person name="Hou H.L."/>
            <person name="Hu L."/>
            <person name="Hu X.T."/>
            <person name="Jiang X.T."/>
            <person name="Lai R."/>
            <person name="Lang Y.S."/>
            <person name="Liang B."/>
            <person name="Liao S.G."/>
            <person name="Mu D."/>
            <person name="Ma Y.Y."/>
            <person name="Niu Y.Y."/>
            <person name="Sun X.Q."/>
            <person name="Xia J.Q."/>
            <person name="Xiao J."/>
            <person name="Xiong Z.Q."/>
            <person name="Xu L."/>
            <person name="Yang L."/>
            <person name="Zhang Y."/>
            <person name="Zhao W."/>
            <person name="Zhao X.D."/>
            <person name="Zheng Y.T."/>
            <person name="Zhou J.M."/>
            <person name="Zhu Y.B."/>
            <person name="Zhang G.J."/>
            <person name="Wang J."/>
            <person name="Yao Y.G."/>
        </authorList>
    </citation>
    <scope>NUCLEOTIDE SEQUENCE [LARGE SCALE GENOMIC DNA]</scope>
</reference>
<protein>
    <submittedName>
        <fullName evidence="2">Uncharacterized protein</fullName>
    </submittedName>
</protein>
<reference evidence="3" key="1">
    <citation type="submission" date="2012-07" db="EMBL/GenBank/DDBJ databases">
        <title>Genome of the Chinese tree shrew, a rising model animal genetically related to primates.</title>
        <authorList>
            <person name="Zhang G."/>
            <person name="Fan Y."/>
            <person name="Yao Y."/>
            <person name="Huang Z."/>
        </authorList>
    </citation>
    <scope>NUCLEOTIDE SEQUENCE [LARGE SCALE GENOMIC DNA]</scope>
</reference>
<feature type="region of interest" description="Disordered" evidence="1">
    <location>
        <begin position="1"/>
        <end position="20"/>
    </location>
</feature>
<dbReference type="InParanoid" id="L9LBH2"/>
<sequence length="95" mass="10420">MQKATRSESARAQGAPQPGAWLSSLQGRAYHVKGLGSQGAEVWRRQPEKLPAVLRNRRGERATQRLGKPHVALPAFRKEEADTNEAISYTAANAQ</sequence>
<gene>
    <name evidence="2" type="ORF">TREES_T100008368</name>
</gene>